<protein>
    <submittedName>
        <fullName evidence="1">Uncharacterized protein</fullName>
    </submittedName>
</protein>
<dbReference type="Proteomes" id="UP000000272">
    <property type="component" value="Chromosome"/>
</dbReference>
<dbReference type="EMBL" id="CP002131">
    <property type="protein sequence ID" value="ADL07622.1"/>
    <property type="molecule type" value="Genomic_DNA"/>
</dbReference>
<evidence type="ECO:0000313" key="2">
    <source>
        <dbReference type="Proteomes" id="UP000000272"/>
    </source>
</evidence>
<dbReference type="InterPro" id="IPR023378">
    <property type="entry name" value="YheA/YmcA-like_dom_sf"/>
</dbReference>
<keyword evidence="2" id="KW-1185">Reference proteome</keyword>
<dbReference type="AlphaFoldDB" id="D9S2J5"/>
<sequence length="111" mass="12815">MNAYDAAHELARALSCSPEYLEFKAAREELKKDPEAERMLKDLRAKQLEVEALRLSGKSSEEAEKQLENLFNVVSYHSGIKKYLEAESRFLVLMADIQRIIARAVDLDDWR</sequence>
<evidence type="ECO:0000313" key="1">
    <source>
        <dbReference type="EMBL" id="ADL07622.1"/>
    </source>
</evidence>
<dbReference type="Gene3D" id="1.20.1500.10">
    <property type="entry name" value="YheA/YmcA-like"/>
    <property type="match status" value="1"/>
</dbReference>
<dbReference type="OrthoDB" id="9811402at2"/>
<accession>D9S2J5</accession>
<dbReference type="eggNOG" id="COG3679">
    <property type="taxonomic scope" value="Bacteria"/>
</dbReference>
<dbReference type="HOGENOM" id="CLU_140243_2_0_9"/>
<dbReference type="SUPFAM" id="SSF158622">
    <property type="entry name" value="YheA/YmcA-like"/>
    <property type="match status" value="1"/>
</dbReference>
<dbReference type="STRING" id="555079.Toce_0860"/>
<organism evidence="1 2">
    <name type="scientific">Thermosediminibacter oceani (strain ATCC BAA-1034 / DSM 16646 / JW/IW-1228P)</name>
    <dbReference type="NCBI Taxonomy" id="555079"/>
    <lineage>
        <taxon>Bacteria</taxon>
        <taxon>Bacillati</taxon>
        <taxon>Bacillota</taxon>
        <taxon>Clostridia</taxon>
        <taxon>Thermosediminibacterales</taxon>
        <taxon>Thermosediminibacteraceae</taxon>
        <taxon>Thermosediminibacter</taxon>
    </lineage>
</organism>
<proteinExistence type="predicted"/>
<gene>
    <name evidence="1" type="ordered locus">Toce_0860</name>
</gene>
<dbReference type="KEGG" id="toc:Toce_0860"/>
<dbReference type="Pfam" id="PF06133">
    <property type="entry name" value="Com_YlbF"/>
    <property type="match status" value="1"/>
</dbReference>
<dbReference type="RefSeq" id="WP_013275665.1">
    <property type="nucleotide sequence ID" value="NC_014377.1"/>
</dbReference>
<dbReference type="InterPro" id="IPR010368">
    <property type="entry name" value="Com_YlbF"/>
</dbReference>
<name>D9S2J5_THEOJ</name>
<reference evidence="1 2" key="1">
    <citation type="journal article" date="2010" name="Stand. Genomic Sci.">
        <title>Complete genome sequence of Thermosediminibacter oceani type strain (JW/IW-1228P).</title>
        <authorList>
            <person name="Pitluck S."/>
            <person name="Yasawong M."/>
            <person name="Munk C."/>
            <person name="Nolan M."/>
            <person name="Lapidus A."/>
            <person name="Lucas S."/>
            <person name="Glavina Del Rio T."/>
            <person name="Tice H."/>
            <person name="Cheng J.F."/>
            <person name="Bruce D."/>
            <person name="Detter C."/>
            <person name="Tapia R."/>
            <person name="Han C."/>
            <person name="Goodwin L."/>
            <person name="Liolios K."/>
            <person name="Ivanova N."/>
            <person name="Mavromatis K."/>
            <person name="Mikhailova N."/>
            <person name="Pati A."/>
            <person name="Chen A."/>
            <person name="Palaniappan K."/>
            <person name="Land M."/>
            <person name="Hauser L."/>
            <person name="Chang Y.J."/>
            <person name="Jeffries C.D."/>
            <person name="Rohde M."/>
            <person name="Spring S."/>
            <person name="Sikorski J."/>
            <person name="Goker M."/>
            <person name="Woyke T."/>
            <person name="Bristow J."/>
            <person name="Eisen J.A."/>
            <person name="Markowitz V."/>
            <person name="Hugenholtz P."/>
            <person name="Kyrpides N.C."/>
            <person name="Klenk H.P."/>
        </authorList>
    </citation>
    <scope>NUCLEOTIDE SEQUENCE [LARGE SCALE GENOMIC DNA]</scope>
    <source>
        <strain evidence="2">ATCC BAA-1034 / DSM 16646 / JW/IW-1228P</strain>
    </source>
</reference>